<dbReference type="RefSeq" id="WP_284273433.1">
    <property type="nucleotide sequence ID" value="NZ_BSOW01000034.1"/>
</dbReference>
<feature type="transmembrane region" description="Helical" evidence="1">
    <location>
        <begin position="9"/>
        <end position="37"/>
    </location>
</feature>
<reference evidence="3" key="1">
    <citation type="journal article" date="2019" name="Int. J. Syst. Evol. Microbiol.">
        <title>The Global Catalogue of Microorganisms (GCM) 10K type strain sequencing project: providing services to taxonomists for standard genome sequencing and annotation.</title>
        <authorList>
            <consortium name="The Broad Institute Genomics Platform"/>
            <consortium name="The Broad Institute Genome Sequencing Center for Infectious Disease"/>
            <person name="Wu L."/>
            <person name="Ma J."/>
        </authorList>
    </citation>
    <scope>NUCLEOTIDE SEQUENCE [LARGE SCALE GENOMIC DNA]</scope>
    <source>
        <strain evidence="3">NBRC 102520</strain>
    </source>
</reference>
<evidence type="ECO:0000313" key="2">
    <source>
        <dbReference type="EMBL" id="GLR90494.1"/>
    </source>
</evidence>
<evidence type="ECO:0000256" key="1">
    <source>
        <dbReference type="SAM" id="Phobius"/>
    </source>
</evidence>
<comment type="caution">
    <text evidence="2">The sequence shown here is derived from an EMBL/GenBank/DDBJ whole genome shotgun (WGS) entry which is preliminary data.</text>
</comment>
<protein>
    <recommendedName>
        <fullName evidence="4">Major facilitator superfamily (MFS) profile domain-containing protein</fullName>
    </recommendedName>
</protein>
<keyword evidence="1" id="KW-0472">Membrane</keyword>
<keyword evidence="1" id="KW-1133">Transmembrane helix</keyword>
<evidence type="ECO:0008006" key="4">
    <source>
        <dbReference type="Google" id="ProtNLM"/>
    </source>
</evidence>
<dbReference type="Proteomes" id="UP001156905">
    <property type="component" value="Unassembled WGS sequence"/>
</dbReference>
<keyword evidence="1" id="KW-0812">Transmembrane</keyword>
<name>A0ABQ6B7V2_9BRAD</name>
<evidence type="ECO:0000313" key="3">
    <source>
        <dbReference type="Proteomes" id="UP001156905"/>
    </source>
</evidence>
<proteinExistence type="predicted"/>
<dbReference type="EMBL" id="BSOW01000034">
    <property type="protein sequence ID" value="GLR90494.1"/>
    <property type="molecule type" value="Genomic_DNA"/>
</dbReference>
<gene>
    <name evidence="2" type="ORF">GCM10007857_72090</name>
</gene>
<feature type="transmembrane region" description="Helical" evidence="1">
    <location>
        <begin position="49"/>
        <end position="69"/>
    </location>
</feature>
<accession>A0ABQ6B7V2</accession>
<sequence>MVEVKRTSLVVLLAGLVGFAVGAAMLGYAALLIGISFLGHVQGGIHSDWTIVVLFGILVCFGLGGVAGAKGAVRRAKSWLG</sequence>
<organism evidence="2 3">
    <name type="scientific">Bradyrhizobium iriomotense</name>
    <dbReference type="NCBI Taxonomy" id="441950"/>
    <lineage>
        <taxon>Bacteria</taxon>
        <taxon>Pseudomonadati</taxon>
        <taxon>Pseudomonadota</taxon>
        <taxon>Alphaproteobacteria</taxon>
        <taxon>Hyphomicrobiales</taxon>
        <taxon>Nitrobacteraceae</taxon>
        <taxon>Bradyrhizobium</taxon>
    </lineage>
</organism>
<keyword evidence="3" id="KW-1185">Reference proteome</keyword>